<feature type="domain" description="Aminopeptidase N-like N-terminal" evidence="13">
    <location>
        <begin position="49"/>
        <end position="233"/>
    </location>
</feature>
<evidence type="ECO:0000256" key="4">
    <source>
        <dbReference type="ARBA" id="ARBA00022670"/>
    </source>
</evidence>
<dbReference type="CDD" id="cd09601">
    <property type="entry name" value="M1_APN-Q_like"/>
    <property type="match status" value="1"/>
</dbReference>
<dbReference type="EC" id="3.4.11.-" evidence="9"/>
<dbReference type="InterPro" id="IPR042097">
    <property type="entry name" value="Aminopeptidase_N-like_N_sf"/>
</dbReference>
<evidence type="ECO:0000256" key="2">
    <source>
        <dbReference type="ARBA" id="ARBA00010136"/>
    </source>
</evidence>
<evidence type="ECO:0000256" key="8">
    <source>
        <dbReference type="ARBA" id="ARBA00023049"/>
    </source>
</evidence>
<evidence type="ECO:0000256" key="6">
    <source>
        <dbReference type="ARBA" id="ARBA00022801"/>
    </source>
</evidence>
<dbReference type="PANTHER" id="PTHR11533:SF174">
    <property type="entry name" value="PUROMYCIN-SENSITIVE AMINOPEPTIDASE-RELATED"/>
    <property type="match status" value="1"/>
</dbReference>
<dbReference type="Gene3D" id="1.10.390.10">
    <property type="entry name" value="Neutral Protease Domain 2"/>
    <property type="match status" value="1"/>
</dbReference>
<accession>A0ABV2PSP4</accession>
<evidence type="ECO:0000256" key="7">
    <source>
        <dbReference type="ARBA" id="ARBA00022833"/>
    </source>
</evidence>
<dbReference type="InterPro" id="IPR014782">
    <property type="entry name" value="Peptidase_M1_dom"/>
</dbReference>
<keyword evidence="10" id="KW-0732">Signal</keyword>
<keyword evidence="8 9" id="KW-0482">Metalloprotease</keyword>
<protein>
    <recommendedName>
        <fullName evidence="9">Aminopeptidase</fullName>
        <ecNumber evidence="9">3.4.11.-</ecNumber>
    </recommendedName>
</protein>
<dbReference type="InterPro" id="IPR027268">
    <property type="entry name" value="Peptidase_M4/M1_CTD_sf"/>
</dbReference>
<keyword evidence="4 9" id="KW-0645">Protease</keyword>
<evidence type="ECO:0000259" key="11">
    <source>
        <dbReference type="Pfam" id="PF01433"/>
    </source>
</evidence>
<dbReference type="InterPro" id="IPR050344">
    <property type="entry name" value="Peptidase_M1_aminopeptidases"/>
</dbReference>
<dbReference type="Gene3D" id="2.60.40.1730">
    <property type="entry name" value="tricorn interacting facor f3 domain"/>
    <property type="match status" value="1"/>
</dbReference>
<feature type="domain" description="Peptidase M1 membrane alanine aminopeptidase" evidence="11">
    <location>
        <begin position="267"/>
        <end position="484"/>
    </location>
</feature>
<evidence type="ECO:0000256" key="5">
    <source>
        <dbReference type="ARBA" id="ARBA00022723"/>
    </source>
</evidence>
<evidence type="ECO:0000313" key="14">
    <source>
        <dbReference type="EMBL" id="MET4567878.1"/>
    </source>
</evidence>
<evidence type="ECO:0000256" key="1">
    <source>
        <dbReference type="ARBA" id="ARBA00000098"/>
    </source>
</evidence>
<dbReference type="GO" id="GO:0004177">
    <property type="term" value="F:aminopeptidase activity"/>
    <property type="evidence" value="ECO:0007669"/>
    <property type="project" value="UniProtKB-KW"/>
</dbReference>
<dbReference type="Pfam" id="PF11838">
    <property type="entry name" value="ERAP1_C"/>
    <property type="match status" value="1"/>
</dbReference>
<keyword evidence="7 9" id="KW-0862">Zinc</keyword>
<reference evidence="14 15" key="1">
    <citation type="submission" date="2024-06" db="EMBL/GenBank/DDBJ databases">
        <title>Sorghum-associated microbial communities from plants grown in Nebraska, USA.</title>
        <authorList>
            <person name="Schachtman D."/>
        </authorList>
    </citation>
    <scope>NUCLEOTIDE SEQUENCE [LARGE SCALE GENOMIC DNA]</scope>
    <source>
        <strain evidence="14 15">1757</strain>
    </source>
</reference>
<keyword evidence="6 9" id="KW-0378">Hydrolase</keyword>
<dbReference type="EMBL" id="JBEPSD010000001">
    <property type="protein sequence ID" value="MET4567878.1"/>
    <property type="molecule type" value="Genomic_DNA"/>
</dbReference>
<feature type="domain" description="ERAP1-like C-terminal" evidence="12">
    <location>
        <begin position="560"/>
        <end position="868"/>
    </location>
</feature>
<comment type="similarity">
    <text evidence="2 9">Belongs to the peptidase M1 family.</text>
</comment>
<dbReference type="Gene3D" id="2.60.40.1910">
    <property type="match status" value="1"/>
</dbReference>
<evidence type="ECO:0000256" key="3">
    <source>
        <dbReference type="ARBA" id="ARBA00022438"/>
    </source>
</evidence>
<name>A0ABV2PSP4_9GAMM</name>
<feature type="chain" id="PRO_5047143775" description="Aminopeptidase" evidence="10">
    <location>
        <begin position="29"/>
        <end position="890"/>
    </location>
</feature>
<dbReference type="PANTHER" id="PTHR11533">
    <property type="entry name" value="PROTEASE M1 ZINC METALLOPROTEASE"/>
    <property type="match status" value="1"/>
</dbReference>
<sequence length="890" mass="96455">MEEFSMRSTLLVSAIALALAGVSMTAMAETPAAAPTADLATTQLPRTVVPSHYDVAVVPHADKLSFDGKVTITVDVLQPTTSITLNAIDMAFSSVHLMPTRLRMVIADPKVSVDAQAQTATFTFDRALPPGNYKLAMSYTGRIGTQATGLFAIDYDTKAGKQRALYTQFENSDARRFIPSWDEPAYKATFDLEVTVPKGEMAVSNMPTASTTDLGNGLVRVRFQPSPKMSTYLLFFGLGEFDRATTMTDGTEIGVITQKGLASQAGFALESSSAVLREYNDYFGVPYPLPKLDNIASPGRSQFFSAMENWGAIYTFEYALLLNPTISTQADKQAVFNTAAHEMAHQWFGDLVTMRWWDDLWLNEGFASWMAARTTEKLHPEWNTALDAVGTRESAMSQDAAVTTHPVVQHVETVEQASQAFDSITYSKGEAVIRMLEGYVGADTWRAGVRNYIKAHAYGNTQSDDLWREVQAVAGKPITAIAHDFTLQPGIPLIRVDAAACSGGRTTLKLSQGEFTKDRPHKKPLSWHVPVIAQGIGGAPASTLVTDGKATLTVPGCAPVIVNAGQSGYYRTLYTPAQFAAIKGAFAKLAPIDQLGLMSDTWALGMAGLQNASTYLDLVQVAPADADPQIWGEIADTLGGLDNYYRGDTARQARFRAFAVKRLAPVFARIGWEAKPGESDPVAILRTQLIGALGNLGDTGVINEARRRFAAQEHDPKAVPAALRKTIFAIVARHADAATWDRLHAMAKAEKTPLIKDQLYSLLSYADDDALARRALDLAVTDEPGATNSAGMIGIAAYQHPEMAFDFALAHRAKVDTLVDSTSRSRYYPRLGGASFDPAMIGKIKAYADAYIAAGSRRAADAAVANIKYRMMIRNERLPAIDAWLAKNGD</sequence>
<comment type="cofactor">
    <cofactor evidence="9">
        <name>Zn(2+)</name>
        <dbReference type="ChEBI" id="CHEBI:29105"/>
    </cofactor>
    <text evidence="9">Binds 1 zinc ion per subunit.</text>
</comment>
<dbReference type="Proteomes" id="UP001549251">
    <property type="component" value="Unassembled WGS sequence"/>
</dbReference>
<evidence type="ECO:0000259" key="12">
    <source>
        <dbReference type="Pfam" id="PF11838"/>
    </source>
</evidence>
<dbReference type="InterPro" id="IPR045357">
    <property type="entry name" value="Aminopeptidase_N-like_N"/>
</dbReference>
<keyword evidence="5 9" id="KW-0479">Metal-binding</keyword>
<dbReference type="Gene3D" id="1.25.50.20">
    <property type="match status" value="1"/>
</dbReference>
<dbReference type="PRINTS" id="PR00756">
    <property type="entry name" value="ALADIPTASE"/>
</dbReference>
<dbReference type="Pfam" id="PF01433">
    <property type="entry name" value="Peptidase_M1"/>
    <property type="match status" value="1"/>
</dbReference>
<dbReference type="InterPro" id="IPR034016">
    <property type="entry name" value="M1_APN-typ"/>
</dbReference>
<organism evidence="14 15">
    <name type="scientific">Rhodanobacter soli</name>
    <dbReference type="NCBI Taxonomy" id="590609"/>
    <lineage>
        <taxon>Bacteria</taxon>
        <taxon>Pseudomonadati</taxon>
        <taxon>Pseudomonadota</taxon>
        <taxon>Gammaproteobacteria</taxon>
        <taxon>Lysobacterales</taxon>
        <taxon>Rhodanobacteraceae</taxon>
        <taxon>Rhodanobacter</taxon>
    </lineage>
</organism>
<evidence type="ECO:0000259" key="13">
    <source>
        <dbReference type="Pfam" id="PF17900"/>
    </source>
</evidence>
<evidence type="ECO:0000256" key="9">
    <source>
        <dbReference type="RuleBase" id="RU364040"/>
    </source>
</evidence>
<keyword evidence="3 9" id="KW-0031">Aminopeptidase</keyword>
<dbReference type="Pfam" id="PF17900">
    <property type="entry name" value="Peptidase_M1_N"/>
    <property type="match status" value="1"/>
</dbReference>
<evidence type="ECO:0000256" key="10">
    <source>
        <dbReference type="SAM" id="SignalP"/>
    </source>
</evidence>
<comment type="caution">
    <text evidence="14">The sequence shown here is derived from an EMBL/GenBank/DDBJ whole genome shotgun (WGS) entry which is preliminary data.</text>
</comment>
<dbReference type="InterPro" id="IPR001930">
    <property type="entry name" value="Peptidase_M1"/>
</dbReference>
<comment type="catalytic activity">
    <reaction evidence="1">
        <text>Release of an N-terminal amino acid, Xaa-|-Yaa- from a peptide, amide or arylamide. Xaa is preferably Ala, but may be most amino acids including Pro (slow action). When a terminal hydrophobic residue is followed by a prolyl residue, the two may be released as an intact Xaa-Pro dipeptide.</text>
        <dbReference type="EC" id="3.4.11.2"/>
    </reaction>
</comment>
<keyword evidence="15" id="KW-1185">Reference proteome</keyword>
<feature type="signal peptide" evidence="10">
    <location>
        <begin position="1"/>
        <end position="28"/>
    </location>
</feature>
<dbReference type="SUPFAM" id="SSF63737">
    <property type="entry name" value="Leukotriene A4 hydrolase N-terminal domain"/>
    <property type="match status" value="1"/>
</dbReference>
<proteinExistence type="inferred from homology"/>
<evidence type="ECO:0000313" key="15">
    <source>
        <dbReference type="Proteomes" id="UP001549251"/>
    </source>
</evidence>
<dbReference type="InterPro" id="IPR024571">
    <property type="entry name" value="ERAP1-like_C_dom"/>
</dbReference>
<gene>
    <name evidence="14" type="ORF">ABIE04_000205</name>
</gene>
<dbReference type="SUPFAM" id="SSF55486">
    <property type="entry name" value="Metalloproteases ('zincins'), catalytic domain"/>
    <property type="match status" value="1"/>
</dbReference>